<proteinExistence type="predicted"/>
<dbReference type="KEGG" id="osn:115229537"/>
<accession>A0A6P7TTU5</accession>
<dbReference type="InterPro" id="IPR000477">
    <property type="entry name" value="RT_dom"/>
</dbReference>
<dbReference type="RefSeq" id="XP_029655729.1">
    <property type="nucleotide sequence ID" value="XM_029799869.1"/>
</dbReference>
<dbReference type="PROSITE" id="PS50878">
    <property type="entry name" value="RT_POL"/>
    <property type="match status" value="1"/>
</dbReference>
<dbReference type="PANTHER" id="PTHR33332">
    <property type="entry name" value="REVERSE TRANSCRIPTASE DOMAIN-CONTAINING PROTEIN"/>
    <property type="match status" value="1"/>
</dbReference>
<name>A0A6P7TTU5_9MOLL</name>
<dbReference type="Proteomes" id="UP000515154">
    <property type="component" value="Unplaced"/>
</dbReference>
<feature type="domain" description="Reverse transcriptase" evidence="1">
    <location>
        <begin position="1"/>
        <end position="246"/>
    </location>
</feature>
<evidence type="ECO:0000259" key="1">
    <source>
        <dbReference type="PROSITE" id="PS50878"/>
    </source>
</evidence>
<organism evidence="2 3">
    <name type="scientific">Octopus sinensis</name>
    <name type="common">East Asian common octopus</name>
    <dbReference type="NCBI Taxonomy" id="2607531"/>
    <lineage>
        <taxon>Eukaryota</taxon>
        <taxon>Metazoa</taxon>
        <taxon>Spiralia</taxon>
        <taxon>Lophotrochozoa</taxon>
        <taxon>Mollusca</taxon>
        <taxon>Cephalopoda</taxon>
        <taxon>Coleoidea</taxon>
        <taxon>Octopodiformes</taxon>
        <taxon>Octopoda</taxon>
        <taxon>Incirrata</taxon>
        <taxon>Octopodidae</taxon>
        <taxon>Octopus</taxon>
    </lineage>
</organism>
<dbReference type="Pfam" id="PF00078">
    <property type="entry name" value="RVT_1"/>
    <property type="match status" value="1"/>
</dbReference>
<gene>
    <name evidence="3" type="primary">LOC115229537</name>
</gene>
<protein>
    <submittedName>
        <fullName evidence="3">Uncharacterized protein LOC115229537</fullName>
    </submittedName>
</protein>
<reference evidence="3" key="1">
    <citation type="submission" date="2025-08" db="UniProtKB">
        <authorList>
            <consortium name="RefSeq"/>
        </authorList>
    </citation>
    <scope>IDENTIFICATION</scope>
</reference>
<sequence>METINYNPNTQAEQGSSGPRFFPAHLFALCRFESFGEIHFESHISAHINLSRSQHGFRPSHSTSRHLTKLTDFIVDDFNNNKPPLRTILASIDIPKPFEKTSRHILSDKITATSIPPIIQKWLNSKMVRLSRTLFMSRMSHARYLPNGVPQGSALSPALFNLRLSSLPELEDTLILSYADVLILAARDKKISTASTRLQTHLDLLESWLVTNHLSPSPFKSSVTLFTSDRRQLDQHPELKIFGERLPI</sequence>
<evidence type="ECO:0000313" key="2">
    <source>
        <dbReference type="Proteomes" id="UP000515154"/>
    </source>
</evidence>
<evidence type="ECO:0000313" key="3">
    <source>
        <dbReference type="RefSeq" id="XP_029655729.1"/>
    </source>
</evidence>
<keyword evidence="2" id="KW-1185">Reference proteome</keyword>
<dbReference type="AlphaFoldDB" id="A0A6P7TTU5"/>